<dbReference type="EMBL" id="CP144690">
    <property type="protein sequence ID" value="WVY90224.1"/>
    <property type="molecule type" value="Genomic_DNA"/>
</dbReference>
<evidence type="ECO:0000313" key="2">
    <source>
        <dbReference type="Proteomes" id="UP001374535"/>
    </source>
</evidence>
<dbReference type="Proteomes" id="UP001374535">
    <property type="component" value="Chromosome 11"/>
</dbReference>
<sequence>MKEEKETEHLLPLVDEVILEKLQPGFFHFLANLQVTLQEGSQDGNEIAIVILKALSQATPLAVQRFQTLEQRVLLALESPVEHDAVHVVVHHELEPSADDQAGDGRFGILPHVVHNGGGLGLPTVAVLLDDLVGEEGHGHDASHLAPVLAVDGEDHVLALAGEDVEHDVAGAGAELHALRVQHLLGEVR</sequence>
<evidence type="ECO:0000313" key="1">
    <source>
        <dbReference type="EMBL" id="WVY90224.1"/>
    </source>
</evidence>
<keyword evidence="2" id="KW-1185">Reference proteome</keyword>
<gene>
    <name evidence="1" type="ORF">V8G54_035738</name>
</gene>
<protein>
    <submittedName>
        <fullName evidence="1">Uncharacterized protein</fullName>
    </submittedName>
</protein>
<dbReference type="AlphaFoldDB" id="A0AAQ3MH65"/>
<accession>A0AAQ3MH65</accession>
<name>A0AAQ3MH65_VIGMU</name>
<reference evidence="1 2" key="1">
    <citation type="journal article" date="2023" name="Life. Sci Alliance">
        <title>Evolutionary insights into 3D genome organization and epigenetic landscape of Vigna mungo.</title>
        <authorList>
            <person name="Junaid A."/>
            <person name="Singh B."/>
            <person name="Bhatia S."/>
        </authorList>
    </citation>
    <scope>NUCLEOTIDE SEQUENCE [LARGE SCALE GENOMIC DNA]</scope>
    <source>
        <strain evidence="1">Urdbean</strain>
    </source>
</reference>
<organism evidence="1 2">
    <name type="scientific">Vigna mungo</name>
    <name type="common">Black gram</name>
    <name type="synonym">Phaseolus mungo</name>
    <dbReference type="NCBI Taxonomy" id="3915"/>
    <lineage>
        <taxon>Eukaryota</taxon>
        <taxon>Viridiplantae</taxon>
        <taxon>Streptophyta</taxon>
        <taxon>Embryophyta</taxon>
        <taxon>Tracheophyta</taxon>
        <taxon>Spermatophyta</taxon>
        <taxon>Magnoliopsida</taxon>
        <taxon>eudicotyledons</taxon>
        <taxon>Gunneridae</taxon>
        <taxon>Pentapetalae</taxon>
        <taxon>rosids</taxon>
        <taxon>fabids</taxon>
        <taxon>Fabales</taxon>
        <taxon>Fabaceae</taxon>
        <taxon>Papilionoideae</taxon>
        <taxon>50 kb inversion clade</taxon>
        <taxon>NPAAA clade</taxon>
        <taxon>indigoferoid/millettioid clade</taxon>
        <taxon>Phaseoleae</taxon>
        <taxon>Vigna</taxon>
    </lineage>
</organism>
<proteinExistence type="predicted"/>